<name>A0A183JM47_9TREM</name>
<dbReference type="GO" id="GO:0097120">
    <property type="term" value="P:receptor localization to synapse"/>
    <property type="evidence" value="ECO:0007669"/>
    <property type="project" value="TreeGrafter"/>
</dbReference>
<proteinExistence type="predicted"/>
<dbReference type="WBParaSite" id="SCUD_0000377801-mRNA-1">
    <property type="protein sequence ID" value="SCUD_0000377801-mRNA-1"/>
    <property type="gene ID" value="SCUD_0000377801"/>
</dbReference>
<dbReference type="GO" id="GO:0019901">
    <property type="term" value="F:protein kinase binding"/>
    <property type="evidence" value="ECO:0007669"/>
    <property type="project" value="TreeGrafter"/>
</dbReference>
<dbReference type="GO" id="GO:0016323">
    <property type="term" value="C:basolateral plasma membrane"/>
    <property type="evidence" value="ECO:0007669"/>
    <property type="project" value="TreeGrafter"/>
</dbReference>
<dbReference type="STRING" id="6186.A0A183JM47"/>
<feature type="compositionally biased region" description="Basic and acidic residues" evidence="3">
    <location>
        <begin position="113"/>
        <end position="125"/>
    </location>
</feature>
<dbReference type="PANTHER" id="PTHR23119">
    <property type="entry name" value="DISCS LARGE"/>
    <property type="match status" value="1"/>
</dbReference>
<feature type="compositionally biased region" description="Basic and acidic residues" evidence="3">
    <location>
        <begin position="147"/>
        <end position="161"/>
    </location>
</feature>
<dbReference type="PANTHER" id="PTHR23119:SF51">
    <property type="entry name" value="DISKS LARGE 1 TUMOR SUPPRESSOR PROTEIN"/>
    <property type="match status" value="1"/>
</dbReference>
<dbReference type="AlphaFoldDB" id="A0A183JM47"/>
<feature type="compositionally biased region" description="Basic and acidic residues" evidence="3">
    <location>
        <begin position="89"/>
        <end position="101"/>
    </location>
</feature>
<dbReference type="Gene3D" id="2.30.42.10">
    <property type="match status" value="1"/>
</dbReference>
<protein>
    <submittedName>
        <fullName evidence="5">PDZ domain-containing protein</fullName>
    </submittedName>
</protein>
<evidence type="ECO:0000259" key="4">
    <source>
        <dbReference type="PROSITE" id="PS50106"/>
    </source>
</evidence>
<organism evidence="5">
    <name type="scientific">Schistosoma curassoni</name>
    <dbReference type="NCBI Taxonomy" id="6186"/>
    <lineage>
        <taxon>Eukaryota</taxon>
        <taxon>Metazoa</taxon>
        <taxon>Spiralia</taxon>
        <taxon>Lophotrochozoa</taxon>
        <taxon>Platyhelminthes</taxon>
        <taxon>Trematoda</taxon>
        <taxon>Digenea</taxon>
        <taxon>Strigeidida</taxon>
        <taxon>Schistosomatoidea</taxon>
        <taxon>Schistosomatidae</taxon>
        <taxon>Schistosoma</taxon>
    </lineage>
</organism>
<feature type="compositionally biased region" description="Low complexity" evidence="3">
    <location>
        <begin position="57"/>
        <end position="87"/>
    </location>
</feature>
<feature type="compositionally biased region" description="Polar residues" evidence="3">
    <location>
        <begin position="102"/>
        <end position="112"/>
    </location>
</feature>
<evidence type="ECO:0000256" key="3">
    <source>
        <dbReference type="SAM" id="MobiDB-lite"/>
    </source>
</evidence>
<comment type="subcellular location">
    <subcellularLocation>
        <location evidence="1">Membrane</location>
    </subcellularLocation>
</comment>
<sequence>LIEIKTESSALNDQDVIICNNNDISGKNSYDDNNVGPTCYTKSCSSSVSLSSLRRSASFSPSTSSHTSPLSEPSVHSSYHAESSSGHPVESDVSKQKEQNTYEKSPSVLSQSKQDRNLSHNDQNHTHRRRQSGTTKNVHSSSTIPNERYRSSPDLSNEKCHKSQPNENVTTTNNPYFGATGQELLENRMVGIIDYAAAASVSNLLNEWPNARLVTLHRSGRKRITSMNRNQTDNFDTNQRGYSSNSGRNLGLNIVGGDGSEATFISHIQPDKPAGLSKRILVGDRLLTVSFMNFKLAKV</sequence>
<dbReference type="InterPro" id="IPR050614">
    <property type="entry name" value="Synaptic_Scaffolding_LAP-MAGUK"/>
</dbReference>
<keyword evidence="2" id="KW-0472">Membrane</keyword>
<evidence type="ECO:0000256" key="1">
    <source>
        <dbReference type="ARBA" id="ARBA00004370"/>
    </source>
</evidence>
<evidence type="ECO:0000313" key="5">
    <source>
        <dbReference type="WBParaSite" id="SCUD_0000377801-mRNA-1"/>
    </source>
</evidence>
<evidence type="ECO:0000256" key="2">
    <source>
        <dbReference type="ARBA" id="ARBA00023136"/>
    </source>
</evidence>
<feature type="region of interest" description="Disordered" evidence="3">
    <location>
        <begin position="57"/>
        <end position="175"/>
    </location>
</feature>
<feature type="domain" description="PDZ" evidence="4">
    <location>
        <begin position="244"/>
        <end position="299"/>
    </location>
</feature>
<dbReference type="GO" id="GO:0045197">
    <property type="term" value="P:establishment or maintenance of epithelial cell apical/basal polarity"/>
    <property type="evidence" value="ECO:0007669"/>
    <property type="project" value="TreeGrafter"/>
</dbReference>
<dbReference type="GO" id="GO:0043113">
    <property type="term" value="P:receptor clustering"/>
    <property type="evidence" value="ECO:0007669"/>
    <property type="project" value="TreeGrafter"/>
</dbReference>
<dbReference type="InterPro" id="IPR001478">
    <property type="entry name" value="PDZ"/>
</dbReference>
<dbReference type="GO" id="GO:0030054">
    <property type="term" value="C:cell junction"/>
    <property type="evidence" value="ECO:0007669"/>
    <property type="project" value="TreeGrafter"/>
</dbReference>
<dbReference type="InterPro" id="IPR036034">
    <property type="entry name" value="PDZ_sf"/>
</dbReference>
<reference evidence="5" key="1">
    <citation type="submission" date="2016-06" db="UniProtKB">
        <authorList>
            <consortium name="WormBaseParasite"/>
        </authorList>
    </citation>
    <scope>IDENTIFICATION</scope>
</reference>
<feature type="compositionally biased region" description="Polar residues" evidence="3">
    <location>
        <begin position="163"/>
        <end position="175"/>
    </location>
</feature>
<accession>A0A183JM47</accession>
<dbReference type="GO" id="GO:0098609">
    <property type="term" value="P:cell-cell adhesion"/>
    <property type="evidence" value="ECO:0007669"/>
    <property type="project" value="TreeGrafter"/>
</dbReference>
<dbReference type="PROSITE" id="PS50106">
    <property type="entry name" value="PDZ"/>
    <property type="match status" value="1"/>
</dbReference>
<dbReference type="SUPFAM" id="SSF50156">
    <property type="entry name" value="PDZ domain-like"/>
    <property type="match status" value="1"/>
</dbReference>
<feature type="compositionally biased region" description="Polar residues" evidence="3">
    <location>
        <begin position="132"/>
        <end position="145"/>
    </location>
</feature>